<dbReference type="InterPro" id="IPR034733">
    <property type="entry name" value="AcCoA_carboxyl_beta"/>
</dbReference>
<dbReference type="AlphaFoldDB" id="A0A6G4R3T3"/>
<keyword evidence="2" id="KW-0808">Transferase</keyword>
<evidence type="ECO:0000313" key="2">
    <source>
        <dbReference type="EMBL" id="NGM52452.1"/>
    </source>
</evidence>
<feature type="domain" description="CoA carboxyltransferase N-terminal" evidence="1">
    <location>
        <begin position="1"/>
        <end position="99"/>
    </location>
</feature>
<gene>
    <name evidence="2" type="ORF">G5B46_22805</name>
    <name evidence="3" type="ORF">G5B46_23145</name>
</gene>
<dbReference type="InterPro" id="IPR051047">
    <property type="entry name" value="AccD/PCCB"/>
</dbReference>
<dbReference type="RefSeq" id="WP_276611627.1">
    <property type="nucleotide sequence ID" value="NZ_JAAKGT010000018.1"/>
</dbReference>
<dbReference type="InterPro" id="IPR029045">
    <property type="entry name" value="ClpP/crotonase-like_dom_sf"/>
</dbReference>
<dbReference type="InterPro" id="IPR011762">
    <property type="entry name" value="COA_CT_N"/>
</dbReference>
<sequence length="99" mass="11045">MQHILEELERRREQARAGGGEKRVASQHAKGKLTARERIDLLLDEGSFEEFDMFVEHRGTEFGMADQKVPGDGVVTGWGTINGKVVYVFSKDFTVFGGS</sequence>
<evidence type="ECO:0000313" key="3">
    <source>
        <dbReference type="EMBL" id="NGM52519.1"/>
    </source>
</evidence>
<dbReference type="EMBL" id="JAAKGT010000018">
    <property type="protein sequence ID" value="NGM52519.1"/>
    <property type="molecule type" value="Genomic_DNA"/>
</dbReference>
<dbReference type="EMBL" id="JAAKGT010000018">
    <property type="protein sequence ID" value="NGM52452.1"/>
    <property type="molecule type" value="Genomic_DNA"/>
</dbReference>
<dbReference type="Pfam" id="PF01039">
    <property type="entry name" value="Carboxyl_trans"/>
    <property type="match status" value="1"/>
</dbReference>
<evidence type="ECO:0000259" key="1">
    <source>
        <dbReference type="PROSITE" id="PS50980"/>
    </source>
</evidence>
<proteinExistence type="predicted"/>
<dbReference type="SUPFAM" id="SSF52096">
    <property type="entry name" value="ClpP/crotonase"/>
    <property type="match status" value="1"/>
</dbReference>
<reference evidence="2" key="1">
    <citation type="submission" date="2020-02" db="EMBL/GenBank/DDBJ databases">
        <authorList>
            <person name="Gao J."/>
            <person name="Sun J."/>
        </authorList>
    </citation>
    <scope>NUCLEOTIDE SEQUENCE</scope>
    <source>
        <strain evidence="2">602-2</strain>
    </source>
</reference>
<dbReference type="Gene3D" id="3.90.226.10">
    <property type="entry name" value="2-enoyl-CoA Hydratase, Chain A, domain 1"/>
    <property type="match status" value="1"/>
</dbReference>
<comment type="caution">
    <text evidence="2">The sequence shown here is derived from an EMBL/GenBank/DDBJ whole genome shotgun (WGS) entry which is preliminary data.</text>
</comment>
<dbReference type="PANTHER" id="PTHR43842">
    <property type="entry name" value="PROPIONYL-COA CARBOXYLASE BETA CHAIN"/>
    <property type="match status" value="1"/>
</dbReference>
<dbReference type="GO" id="GO:0016740">
    <property type="term" value="F:transferase activity"/>
    <property type="evidence" value="ECO:0007669"/>
    <property type="project" value="UniProtKB-KW"/>
</dbReference>
<dbReference type="GO" id="GO:0004658">
    <property type="term" value="F:propionyl-CoA carboxylase activity"/>
    <property type="evidence" value="ECO:0007669"/>
    <property type="project" value="TreeGrafter"/>
</dbReference>
<feature type="non-terminal residue" evidence="2">
    <location>
        <position position="99"/>
    </location>
</feature>
<name>A0A6G4R3T3_9CAUL</name>
<dbReference type="PANTHER" id="PTHR43842:SF2">
    <property type="entry name" value="PROPIONYL-COA CARBOXYLASE BETA CHAIN, MITOCHONDRIAL"/>
    <property type="match status" value="1"/>
</dbReference>
<protein>
    <submittedName>
        <fullName evidence="2">Methylmalonyl-CoA carboxyltransferase</fullName>
    </submittedName>
</protein>
<accession>A0A6G4R3T3</accession>
<dbReference type="PROSITE" id="PS50980">
    <property type="entry name" value="COA_CT_NTER"/>
    <property type="match status" value="1"/>
</dbReference>
<organism evidence="2">
    <name type="scientific">Caulobacter sp. 602-2</name>
    <dbReference type="NCBI Taxonomy" id="2710887"/>
    <lineage>
        <taxon>Bacteria</taxon>
        <taxon>Pseudomonadati</taxon>
        <taxon>Pseudomonadota</taxon>
        <taxon>Alphaproteobacteria</taxon>
        <taxon>Caulobacterales</taxon>
        <taxon>Caulobacteraceae</taxon>
        <taxon>Caulobacter</taxon>
    </lineage>
</organism>